<keyword evidence="2" id="KW-1185">Reference proteome</keyword>
<dbReference type="AlphaFoldDB" id="A0A2W1K1I3"/>
<organism evidence="1 2">
    <name type="scientific">Acaryochloris thomasi RCC1774</name>
    <dbReference type="NCBI Taxonomy" id="1764569"/>
    <lineage>
        <taxon>Bacteria</taxon>
        <taxon>Bacillati</taxon>
        <taxon>Cyanobacteriota</taxon>
        <taxon>Cyanophyceae</taxon>
        <taxon>Acaryochloridales</taxon>
        <taxon>Acaryochloridaceae</taxon>
        <taxon>Acaryochloris</taxon>
        <taxon>Acaryochloris thomasi</taxon>
    </lineage>
</organism>
<reference evidence="1 2" key="1">
    <citation type="journal article" date="2018" name="Sci. Rep.">
        <title>A novel species of the marine cyanobacterium Acaryochloris with a unique pigment content and lifestyle.</title>
        <authorList>
            <person name="Partensky F."/>
            <person name="Six C."/>
            <person name="Ratin M."/>
            <person name="Garczarek L."/>
            <person name="Vaulot D."/>
            <person name="Probert I."/>
            <person name="Calteau A."/>
            <person name="Gourvil P."/>
            <person name="Marie D."/>
            <person name="Grebert T."/>
            <person name="Bouchier C."/>
            <person name="Le Panse S."/>
            <person name="Gachenot M."/>
            <person name="Rodriguez F."/>
            <person name="Garrido J.L."/>
        </authorList>
    </citation>
    <scope>NUCLEOTIDE SEQUENCE [LARGE SCALE GENOMIC DNA]</scope>
    <source>
        <strain evidence="1 2">RCC1774</strain>
    </source>
</reference>
<dbReference type="Proteomes" id="UP000248857">
    <property type="component" value="Unassembled WGS sequence"/>
</dbReference>
<dbReference type="OrthoDB" id="516320at2"/>
<evidence type="ECO:0000313" key="2">
    <source>
        <dbReference type="Proteomes" id="UP000248857"/>
    </source>
</evidence>
<protein>
    <submittedName>
        <fullName evidence="1">Uncharacterized protein</fullName>
    </submittedName>
</protein>
<gene>
    <name evidence="1" type="ORF">C1752_01627</name>
</gene>
<evidence type="ECO:0000313" key="1">
    <source>
        <dbReference type="EMBL" id="PZD74017.1"/>
    </source>
</evidence>
<sequence length="97" mass="11226">MAYAHEIKFFIKDKDLYAALFDNPPFFANEFWIKNVKAQELGISELPQNVKLEQKYKVEDLGIKPFHTTKPEFEFMDALAETAWKKGVKLAIGSFLP</sequence>
<comment type="caution">
    <text evidence="1">The sequence shown here is derived from an EMBL/GenBank/DDBJ whole genome shotgun (WGS) entry which is preliminary data.</text>
</comment>
<dbReference type="RefSeq" id="WP_110985599.1">
    <property type="nucleotide sequence ID" value="NZ_CAWNWM010000004.1"/>
</dbReference>
<dbReference type="EMBL" id="PQWO01000004">
    <property type="protein sequence ID" value="PZD74017.1"/>
    <property type="molecule type" value="Genomic_DNA"/>
</dbReference>
<name>A0A2W1K1I3_9CYAN</name>
<proteinExistence type="predicted"/>
<accession>A0A2W1K1I3</accession>